<dbReference type="PANTHER" id="PTHR31793">
    <property type="entry name" value="4-HYDROXYBENZOYL-COA THIOESTERASE FAMILY MEMBER"/>
    <property type="match status" value="1"/>
</dbReference>
<dbReference type="KEGG" id="halt:IM660_06885"/>
<dbReference type="PANTHER" id="PTHR31793:SF24">
    <property type="entry name" value="LONG-CHAIN ACYL-COA THIOESTERASE FADM"/>
    <property type="match status" value="1"/>
</dbReference>
<dbReference type="EMBL" id="CP063169">
    <property type="protein sequence ID" value="QOR71966.1"/>
    <property type="molecule type" value="Genomic_DNA"/>
</dbReference>
<proteinExistence type="predicted"/>
<dbReference type="RefSeq" id="WP_193498614.1">
    <property type="nucleotide sequence ID" value="NZ_CP063169.1"/>
</dbReference>
<name>A0A7M1SWJ3_9MICO</name>
<evidence type="ECO:0000313" key="2">
    <source>
        <dbReference type="Proteomes" id="UP000593758"/>
    </source>
</evidence>
<dbReference type="InterPro" id="IPR050563">
    <property type="entry name" value="4-hydroxybenzoyl-CoA_TE"/>
</dbReference>
<sequence>MARVRVPVPVRWSDLDAYGHVNNAAMLTLLEEARIATFWTNGQVASGTNVLAGGPEASSYTLVARQEIEYLAPLGHSHEPVMVELWIGRIGGASLEVCYELLSPGGAVAAKAATSIVMVDAATGQPRRLSDEERAALAPLVEDPIEFRRR</sequence>
<gene>
    <name evidence="1" type="ORF">IM660_06885</name>
</gene>
<dbReference type="InterPro" id="IPR029069">
    <property type="entry name" value="HotDog_dom_sf"/>
</dbReference>
<dbReference type="CDD" id="cd00586">
    <property type="entry name" value="4HBT"/>
    <property type="match status" value="1"/>
</dbReference>
<dbReference type="GO" id="GO:0047617">
    <property type="term" value="F:fatty acyl-CoA hydrolase activity"/>
    <property type="evidence" value="ECO:0007669"/>
    <property type="project" value="TreeGrafter"/>
</dbReference>
<dbReference type="AlphaFoldDB" id="A0A7M1SWJ3"/>
<reference evidence="1 2" key="1">
    <citation type="submission" date="2020-10" db="EMBL/GenBank/DDBJ databases">
        <title>Haloactinobacterium sp. RN3S43, a bacterium isolated from saline soil.</title>
        <authorList>
            <person name="Sun J.-Q."/>
        </authorList>
    </citation>
    <scope>NUCLEOTIDE SEQUENCE [LARGE SCALE GENOMIC DNA]</scope>
    <source>
        <strain evidence="1 2">RN3S43</strain>
    </source>
</reference>
<organism evidence="1 2">
    <name type="scientific">Ruania alkalisoli</name>
    <dbReference type="NCBI Taxonomy" id="2779775"/>
    <lineage>
        <taxon>Bacteria</taxon>
        <taxon>Bacillati</taxon>
        <taxon>Actinomycetota</taxon>
        <taxon>Actinomycetes</taxon>
        <taxon>Micrococcales</taxon>
        <taxon>Ruaniaceae</taxon>
        <taxon>Ruania</taxon>
    </lineage>
</organism>
<keyword evidence="2" id="KW-1185">Reference proteome</keyword>
<protein>
    <submittedName>
        <fullName evidence="1">Acyl-CoA thioesterase</fullName>
    </submittedName>
</protein>
<dbReference type="Gene3D" id="3.10.129.10">
    <property type="entry name" value="Hotdog Thioesterase"/>
    <property type="match status" value="1"/>
</dbReference>
<dbReference type="SUPFAM" id="SSF54637">
    <property type="entry name" value="Thioesterase/thiol ester dehydrase-isomerase"/>
    <property type="match status" value="1"/>
</dbReference>
<dbReference type="Proteomes" id="UP000593758">
    <property type="component" value="Chromosome"/>
</dbReference>
<evidence type="ECO:0000313" key="1">
    <source>
        <dbReference type="EMBL" id="QOR71966.1"/>
    </source>
</evidence>
<accession>A0A7M1SWJ3</accession>
<dbReference type="Pfam" id="PF13279">
    <property type="entry name" value="4HBT_2"/>
    <property type="match status" value="1"/>
</dbReference>